<dbReference type="PANTHER" id="PTHR30627:SF6">
    <property type="entry name" value="BETA-LACTAMASE YBXI-RELATED"/>
    <property type="match status" value="1"/>
</dbReference>
<accession>A0A0M3R8B1</accession>
<dbReference type="InterPro" id="IPR012338">
    <property type="entry name" value="Beta-lactam/transpept-like"/>
</dbReference>
<dbReference type="EC" id="3.5.2.6" evidence="3"/>
<dbReference type="PROSITE" id="PS51257">
    <property type="entry name" value="PROKAR_LIPOPROTEIN"/>
    <property type="match status" value="1"/>
</dbReference>
<evidence type="ECO:0000313" key="8">
    <source>
        <dbReference type="EMBL" id="ALC79290.1"/>
    </source>
</evidence>
<evidence type="ECO:0000259" key="7">
    <source>
        <dbReference type="Pfam" id="PF00905"/>
    </source>
</evidence>
<evidence type="ECO:0000256" key="3">
    <source>
        <dbReference type="ARBA" id="ARBA00012865"/>
    </source>
</evidence>
<dbReference type="GO" id="GO:0008658">
    <property type="term" value="F:penicillin binding"/>
    <property type="evidence" value="ECO:0007669"/>
    <property type="project" value="InterPro"/>
</dbReference>
<evidence type="ECO:0000256" key="1">
    <source>
        <dbReference type="ARBA" id="ARBA00001526"/>
    </source>
</evidence>
<name>A0A0M3R8B1_BRAPL</name>
<organism evidence="8">
    <name type="scientific">Brachyspira pilosicoli</name>
    <name type="common">Serpulina pilosicoli</name>
    <dbReference type="NCBI Taxonomy" id="52584"/>
    <lineage>
        <taxon>Bacteria</taxon>
        <taxon>Pseudomonadati</taxon>
        <taxon>Spirochaetota</taxon>
        <taxon>Spirochaetia</taxon>
        <taxon>Brachyspirales</taxon>
        <taxon>Brachyspiraceae</taxon>
        <taxon>Brachyspira</taxon>
    </lineage>
</organism>
<keyword evidence="6" id="KW-0046">Antibiotic resistance</keyword>
<feature type="domain" description="Penicillin-binding protein transpeptidase" evidence="7">
    <location>
        <begin position="57"/>
        <end position="260"/>
    </location>
</feature>
<dbReference type="AlphaFoldDB" id="A0A0M3R8B1"/>
<dbReference type="InterPro" id="IPR001460">
    <property type="entry name" value="PCN-bd_Tpept"/>
</dbReference>
<evidence type="ECO:0000256" key="4">
    <source>
        <dbReference type="ARBA" id="ARBA00022729"/>
    </source>
</evidence>
<dbReference type="GO" id="GO:0008800">
    <property type="term" value="F:beta-lactamase activity"/>
    <property type="evidence" value="ECO:0007669"/>
    <property type="project" value="UniProtKB-EC"/>
</dbReference>
<dbReference type="EMBL" id="KR182168">
    <property type="protein sequence ID" value="ALC79290.1"/>
    <property type="molecule type" value="Genomic_DNA"/>
</dbReference>
<dbReference type="Gene3D" id="3.40.710.10">
    <property type="entry name" value="DD-peptidase/beta-lactamase superfamily"/>
    <property type="match status" value="1"/>
</dbReference>
<dbReference type="KEGG" id="ag:ALC79290"/>
<dbReference type="GO" id="GO:0005886">
    <property type="term" value="C:plasma membrane"/>
    <property type="evidence" value="ECO:0007669"/>
    <property type="project" value="TreeGrafter"/>
</dbReference>
<comment type="similarity">
    <text evidence="2">Belongs to the class-D beta-lactamase family.</text>
</comment>
<dbReference type="InterPro" id="IPR050515">
    <property type="entry name" value="Beta-lactam/transpept"/>
</dbReference>
<dbReference type="NCBIfam" id="NF000429">
    <property type="entry name" value="blaOXA-63_like"/>
    <property type="match status" value="1"/>
</dbReference>
<dbReference type="SUPFAM" id="SSF56601">
    <property type="entry name" value="beta-lactamase/transpeptidase-like"/>
    <property type="match status" value="1"/>
</dbReference>
<dbReference type="GO" id="GO:0071555">
    <property type="term" value="P:cell wall organization"/>
    <property type="evidence" value="ECO:0007669"/>
    <property type="project" value="TreeGrafter"/>
</dbReference>
<reference evidence="8" key="1">
    <citation type="journal article" date="2015" name="J. Med. Microbiol.">
        <title>Genes encoding ten newly designated OXA-63 group class D ?-lactamases identified in strains of the pathogenic intestinal spirochaete Brachyspira pilosicoli.</title>
        <authorList>
            <person name="La T."/>
            <person name="Neo E."/>
            <person name="Phillips N.D."/>
            <person name="Hampson D.J."/>
        </authorList>
    </citation>
    <scope>NUCLEOTIDE SEQUENCE</scope>
    <source>
        <strain evidence="8">V1 D 1</strain>
    </source>
</reference>
<keyword evidence="5 8" id="KW-0378">Hydrolase</keyword>
<sequence length="269" mass="30899">MSKKNFILIFIFVILISCKNTEKISNETTLIDNIFTNSNAEGTLVIYNLNDDKYIIHNKERAEQRFYPASTFKIYNSLIGLNEKAVKDVDEVFYKYNGEKVFLESWAKDSNLRYAIKNSQVPAYKELARRIGLKKMKENIEKLDFGNKSIGDSVDTFWLEGPLEISAMEQVKLLTKLAQNELPYPIEIQKAVSDITILEQTYNYTLHGKTGLADSENMTTEPIGWFVGWLEENDNIYVFALNIDNINSDDLAKRINIVKEGLKALNLLK</sequence>
<comment type="catalytic activity">
    <reaction evidence="1">
        <text>a beta-lactam + H2O = a substituted beta-amino acid</text>
        <dbReference type="Rhea" id="RHEA:20401"/>
        <dbReference type="ChEBI" id="CHEBI:15377"/>
        <dbReference type="ChEBI" id="CHEBI:35627"/>
        <dbReference type="ChEBI" id="CHEBI:140347"/>
        <dbReference type="EC" id="3.5.2.6"/>
    </reaction>
</comment>
<dbReference type="Pfam" id="PF00905">
    <property type="entry name" value="Transpeptidase"/>
    <property type="match status" value="1"/>
</dbReference>
<dbReference type="CARD" id="ARO:3003632">
    <property type="molecule name" value="OXA-475"/>
    <property type="mechanism identifier" value="ARO:0001004"/>
    <property type="mechanism name" value="antibiotic inactivation"/>
</dbReference>
<dbReference type="RefSeq" id="WP_063864098.1">
    <property type="nucleotide sequence ID" value="NG_049757.1"/>
</dbReference>
<evidence type="ECO:0000256" key="2">
    <source>
        <dbReference type="ARBA" id="ARBA00007898"/>
    </source>
</evidence>
<keyword evidence="4" id="KW-0732">Signal</keyword>
<proteinExistence type="inferred from homology"/>
<dbReference type="GO" id="GO:0046677">
    <property type="term" value="P:response to antibiotic"/>
    <property type="evidence" value="ECO:0007669"/>
    <property type="project" value="UniProtKB-KW"/>
</dbReference>
<protein>
    <recommendedName>
        <fullName evidence="3">beta-lactamase</fullName>
        <ecNumber evidence="3">3.5.2.6</ecNumber>
    </recommendedName>
</protein>
<dbReference type="PANTHER" id="PTHR30627">
    <property type="entry name" value="PEPTIDOGLYCAN D,D-TRANSPEPTIDASE"/>
    <property type="match status" value="1"/>
</dbReference>
<evidence type="ECO:0000256" key="6">
    <source>
        <dbReference type="ARBA" id="ARBA00023251"/>
    </source>
</evidence>
<evidence type="ECO:0000256" key="5">
    <source>
        <dbReference type="ARBA" id="ARBA00022801"/>
    </source>
</evidence>
<dbReference type="NCBIfam" id="NF012161">
    <property type="entry name" value="bla_class_D_main"/>
    <property type="match status" value="1"/>
</dbReference>